<reference evidence="5" key="1">
    <citation type="submission" date="2021-11" db="EMBL/GenBank/DDBJ databases">
        <title>Description of Mycoplasma bradburyaesp. nov.from sea birds: a tribute to a great mycoplasmologist.</title>
        <authorList>
            <person name="Ramirez A.S."/>
            <person name="Poveda C."/>
            <person name="Suarez-Perez A."/>
            <person name="Rosales R.S."/>
            <person name="Dijkman R."/>
            <person name="Feberwee A."/>
            <person name="Spergser J."/>
            <person name="Szostak M.P."/>
            <person name="Ressel L."/>
            <person name="Calabuig P."/>
            <person name="Catania S."/>
            <person name="Gobbo F."/>
            <person name="Timofte D."/>
            <person name="Poveda J.B."/>
        </authorList>
    </citation>
    <scope>NUCLEOTIDE SEQUENCE</scope>
    <source>
        <strain evidence="5">T264</strain>
    </source>
</reference>
<evidence type="ECO:0000313" key="5">
    <source>
        <dbReference type="EMBL" id="MDC4183378.1"/>
    </source>
</evidence>
<dbReference type="Gene3D" id="3.40.50.1440">
    <property type="entry name" value="Tubulin/FtsZ, GTPase domain"/>
    <property type="match status" value="1"/>
</dbReference>
<dbReference type="SMART" id="SM00864">
    <property type="entry name" value="Tubulin"/>
    <property type="match status" value="1"/>
</dbReference>
<evidence type="ECO:0000256" key="1">
    <source>
        <dbReference type="ARBA" id="ARBA00022741"/>
    </source>
</evidence>
<dbReference type="AlphaFoldDB" id="A0AAW6HRS6"/>
<keyword evidence="2" id="KW-0342">GTP-binding</keyword>
<dbReference type="GO" id="GO:0051301">
    <property type="term" value="P:cell division"/>
    <property type="evidence" value="ECO:0007669"/>
    <property type="project" value="UniProtKB-KW"/>
</dbReference>
<dbReference type="PRINTS" id="PR00423">
    <property type="entry name" value="CELLDVISFTSZ"/>
</dbReference>
<dbReference type="PANTHER" id="PTHR30314:SF3">
    <property type="entry name" value="MITOCHONDRIAL DIVISION PROTEIN FSZA"/>
    <property type="match status" value="1"/>
</dbReference>
<keyword evidence="5" id="KW-0131">Cell cycle</keyword>
<dbReference type="InterPro" id="IPR036525">
    <property type="entry name" value="Tubulin/FtsZ_GTPase_sf"/>
</dbReference>
<dbReference type="SUPFAM" id="SSF52490">
    <property type="entry name" value="Tubulin nucleotide-binding domain-like"/>
    <property type="match status" value="1"/>
</dbReference>
<dbReference type="GO" id="GO:0005525">
    <property type="term" value="F:GTP binding"/>
    <property type="evidence" value="ECO:0007669"/>
    <property type="project" value="UniProtKB-KW"/>
</dbReference>
<name>A0AAW6HRS6_9MOLU</name>
<dbReference type="PANTHER" id="PTHR30314">
    <property type="entry name" value="CELL DIVISION PROTEIN FTSZ-RELATED"/>
    <property type="match status" value="1"/>
</dbReference>
<organism evidence="5 6">
    <name type="scientific">Mycoplasma bradburyae</name>
    <dbReference type="NCBI Taxonomy" id="2963128"/>
    <lineage>
        <taxon>Bacteria</taxon>
        <taxon>Bacillati</taxon>
        <taxon>Mycoplasmatota</taxon>
        <taxon>Mollicutes</taxon>
        <taxon>Mycoplasmataceae</taxon>
        <taxon>Mycoplasma</taxon>
    </lineage>
</organism>
<dbReference type="GO" id="GO:0003924">
    <property type="term" value="F:GTPase activity"/>
    <property type="evidence" value="ECO:0007669"/>
    <property type="project" value="InterPro"/>
</dbReference>
<proteinExistence type="predicted"/>
<dbReference type="Proteomes" id="UP001216384">
    <property type="component" value="Unassembled WGS sequence"/>
</dbReference>
<protein>
    <submittedName>
        <fullName evidence="5">Cell division protein FtsZ</fullName>
    </submittedName>
</protein>
<dbReference type="RefSeq" id="WP_255046023.1">
    <property type="nucleotide sequence ID" value="NZ_CP101415.1"/>
</dbReference>
<dbReference type="InterPro" id="IPR003008">
    <property type="entry name" value="Tubulin_FtsZ_GTPase"/>
</dbReference>
<keyword evidence="5" id="KW-0132">Cell division</keyword>
<evidence type="ECO:0000256" key="3">
    <source>
        <dbReference type="SAM" id="Coils"/>
    </source>
</evidence>
<feature type="domain" description="Tubulin/FtsZ GTPase" evidence="4">
    <location>
        <begin position="101"/>
        <end position="301"/>
    </location>
</feature>
<dbReference type="GO" id="GO:0032153">
    <property type="term" value="C:cell division site"/>
    <property type="evidence" value="ECO:0007669"/>
    <property type="project" value="TreeGrafter"/>
</dbReference>
<sequence>MSDHKLKNMDDSKILEEMKIELEKLRQQIAKTELKSSNGSDYNNRIKLGDFSEHILSLNDTPFSFDLQSENKPIANEFIQPQIIDDNEIDFFVSKYKKDYKIKVIGIGGAGNNIVEHIVTKFNDLVSDNVTFYQINTDAKHLNALVRNKSKAKKCFIDSPYTYGNGAGGDIQKAKKAIREYYDQQLDEILSDCDICIVIAGLGKGTGTGGSTYIVEKANSKNIITLAYAIMPLNNEGNQTYERATDGLYELLKNATAINIINSDDLNKSLSNLTVEARNNEVNNQIGTSVNAIIKLAQEKEIKNIDFGDLMYFFDKESDVSYEFLVKEIKIPSSQGSLINFNLLNNDWSETNKLIVMYQLNKQLPGKLFDEYNAKIKNSVSKDAHIVFGSKSVDGDESIVTILGKKPSGLIHSNSNLDVSFNALINRPDSYNSTEYDKFPEWKKIITDNNGSVTENALVVVNKNGSQNETNSSIETKSILSLFDSEE</sequence>
<dbReference type="InterPro" id="IPR045061">
    <property type="entry name" value="FtsZ/CetZ"/>
</dbReference>
<evidence type="ECO:0000259" key="4">
    <source>
        <dbReference type="SMART" id="SM00864"/>
    </source>
</evidence>
<evidence type="ECO:0000256" key="2">
    <source>
        <dbReference type="ARBA" id="ARBA00023134"/>
    </source>
</evidence>
<dbReference type="GO" id="GO:0005737">
    <property type="term" value="C:cytoplasm"/>
    <property type="evidence" value="ECO:0007669"/>
    <property type="project" value="TreeGrafter"/>
</dbReference>
<gene>
    <name evidence="5" type="ORF">LNO71_01820</name>
</gene>
<keyword evidence="1" id="KW-0547">Nucleotide-binding</keyword>
<keyword evidence="3" id="KW-0175">Coiled coil</keyword>
<dbReference type="Pfam" id="PF00091">
    <property type="entry name" value="Tubulin"/>
    <property type="match status" value="1"/>
</dbReference>
<dbReference type="EMBL" id="JAJHZP010000013">
    <property type="protein sequence ID" value="MDC4183378.1"/>
    <property type="molecule type" value="Genomic_DNA"/>
</dbReference>
<feature type="coiled-coil region" evidence="3">
    <location>
        <begin position="8"/>
        <end position="35"/>
    </location>
</feature>
<comment type="caution">
    <text evidence="5">The sequence shown here is derived from an EMBL/GenBank/DDBJ whole genome shotgun (WGS) entry which is preliminary data.</text>
</comment>
<evidence type="ECO:0000313" key="6">
    <source>
        <dbReference type="Proteomes" id="UP001216384"/>
    </source>
</evidence>
<accession>A0AAW6HRS6</accession>